<evidence type="ECO:0008006" key="2">
    <source>
        <dbReference type="Google" id="ProtNLM"/>
    </source>
</evidence>
<name>A0A382M0Q6_9ZZZZ</name>
<organism evidence="1">
    <name type="scientific">marine metagenome</name>
    <dbReference type="NCBI Taxonomy" id="408172"/>
    <lineage>
        <taxon>unclassified sequences</taxon>
        <taxon>metagenomes</taxon>
        <taxon>ecological metagenomes</taxon>
    </lineage>
</organism>
<dbReference type="SUPFAM" id="SSF141130">
    <property type="entry name" value="Acetamidase/Formamidase-like"/>
    <property type="match status" value="1"/>
</dbReference>
<dbReference type="GO" id="GO:0016811">
    <property type="term" value="F:hydrolase activity, acting on carbon-nitrogen (but not peptide) bonds, in linear amides"/>
    <property type="evidence" value="ECO:0007669"/>
    <property type="project" value="InterPro"/>
</dbReference>
<gene>
    <name evidence="1" type="ORF">METZ01_LOCUS295418</name>
</gene>
<dbReference type="PANTHER" id="PTHR31891">
    <property type="entry name" value="FORMAMIDASE C869.04-RELATED"/>
    <property type="match status" value="1"/>
</dbReference>
<dbReference type="Gene3D" id="3.10.28.20">
    <property type="entry name" value="Acetamidase/Formamidase-like domains"/>
    <property type="match status" value="1"/>
</dbReference>
<feature type="non-terminal residue" evidence="1">
    <location>
        <position position="1"/>
    </location>
</feature>
<reference evidence="1" key="1">
    <citation type="submission" date="2018-05" db="EMBL/GenBank/DDBJ databases">
        <authorList>
            <person name="Lanie J.A."/>
            <person name="Ng W.-L."/>
            <person name="Kazmierczak K.M."/>
            <person name="Andrzejewski T.M."/>
            <person name="Davidsen T.M."/>
            <person name="Wayne K.J."/>
            <person name="Tettelin H."/>
            <person name="Glass J.I."/>
            <person name="Rusch D."/>
            <person name="Podicherti R."/>
            <person name="Tsui H.-C.T."/>
            <person name="Winkler M.E."/>
        </authorList>
    </citation>
    <scope>NUCLEOTIDE SEQUENCE</scope>
</reference>
<sequence>ENRTATLTTPEDTSIGRLTLPLAPMLGCFGVAPPRGQAISTATSYTNGGNMDYRGFGEGVTVYFPVFVPGALFHVGDGHAVQGDGEIVGNGIEISFDVQLTFRLLKGMRIGWPRGENDDYIFAAGNARPLDQALQHATTEMARWLQDGYGLDPVAAHTLLGQCVEYDVANVFDPAYTMVCKVPKKVLEQIGIDNRQSVYFELKK</sequence>
<dbReference type="InterPro" id="IPR004304">
    <property type="entry name" value="FmdA_AmdA"/>
</dbReference>
<dbReference type="Pfam" id="PF03069">
    <property type="entry name" value="FmdA_AmdA"/>
    <property type="match status" value="1"/>
</dbReference>
<dbReference type="AlphaFoldDB" id="A0A382M0Q6"/>
<accession>A0A382M0Q6</accession>
<evidence type="ECO:0000313" key="1">
    <source>
        <dbReference type="EMBL" id="SVC42564.1"/>
    </source>
</evidence>
<protein>
    <recommendedName>
        <fullName evidence="2">Acetamidase</fullName>
    </recommendedName>
</protein>
<dbReference type="EMBL" id="UINC01090536">
    <property type="protein sequence ID" value="SVC42564.1"/>
    <property type="molecule type" value="Genomic_DNA"/>
</dbReference>
<proteinExistence type="predicted"/>
<dbReference type="Gene3D" id="2.60.120.580">
    <property type="entry name" value="Acetamidase/Formamidase-like domains"/>
    <property type="match status" value="1"/>
</dbReference>
<dbReference type="PANTHER" id="PTHR31891:SF1">
    <property type="entry name" value="FORMAMIDASE C869.04-RELATED"/>
    <property type="match status" value="1"/>
</dbReference>